<dbReference type="NCBIfam" id="TIGR00494">
    <property type="entry name" value="crcB"/>
    <property type="match status" value="1"/>
</dbReference>
<organism evidence="11 12">
    <name type="scientific">Saccharomonospora amisosensis</name>
    <dbReference type="NCBI Taxonomy" id="1128677"/>
    <lineage>
        <taxon>Bacteria</taxon>
        <taxon>Bacillati</taxon>
        <taxon>Actinomycetota</taxon>
        <taxon>Actinomycetes</taxon>
        <taxon>Pseudonocardiales</taxon>
        <taxon>Pseudonocardiaceae</taxon>
        <taxon>Saccharomonospora</taxon>
    </lineage>
</organism>
<evidence type="ECO:0000256" key="5">
    <source>
        <dbReference type="ARBA" id="ARBA00023136"/>
    </source>
</evidence>
<feature type="binding site" evidence="10">
    <location>
        <position position="76"/>
    </location>
    <ligand>
        <name>Na(+)</name>
        <dbReference type="ChEBI" id="CHEBI:29101"/>
        <note>structural</note>
    </ligand>
</feature>
<keyword evidence="10" id="KW-0406">Ion transport</keyword>
<comment type="subcellular location">
    <subcellularLocation>
        <location evidence="1 10">Cell membrane</location>
        <topology evidence="1 10">Multi-pass membrane protein</topology>
    </subcellularLocation>
</comment>
<keyword evidence="6 10" id="KW-0407">Ion channel</keyword>
<dbReference type="EMBL" id="JAAOYM010000001">
    <property type="protein sequence ID" value="NIJ12651.1"/>
    <property type="molecule type" value="Genomic_DNA"/>
</dbReference>
<evidence type="ECO:0000256" key="9">
    <source>
        <dbReference type="ARBA" id="ARBA00049940"/>
    </source>
</evidence>
<keyword evidence="4 10" id="KW-1133">Transmembrane helix</keyword>
<evidence type="ECO:0000256" key="4">
    <source>
        <dbReference type="ARBA" id="ARBA00022989"/>
    </source>
</evidence>
<feature type="transmembrane region" description="Helical" evidence="10">
    <location>
        <begin position="37"/>
        <end position="56"/>
    </location>
</feature>
<keyword evidence="10" id="KW-0915">Sodium</keyword>
<keyword evidence="12" id="KW-1185">Reference proteome</keyword>
<dbReference type="PANTHER" id="PTHR28259">
    <property type="entry name" value="FLUORIDE EXPORT PROTEIN 1-RELATED"/>
    <property type="match status" value="1"/>
</dbReference>
<dbReference type="Proteomes" id="UP000545493">
    <property type="component" value="Unassembled WGS sequence"/>
</dbReference>
<dbReference type="GO" id="GO:0046872">
    <property type="term" value="F:metal ion binding"/>
    <property type="evidence" value="ECO:0007669"/>
    <property type="project" value="UniProtKB-KW"/>
</dbReference>
<evidence type="ECO:0000256" key="1">
    <source>
        <dbReference type="ARBA" id="ARBA00004651"/>
    </source>
</evidence>
<keyword evidence="3 10" id="KW-0812">Transmembrane</keyword>
<dbReference type="GO" id="GO:0140114">
    <property type="term" value="P:cellular detoxification of fluoride"/>
    <property type="evidence" value="ECO:0007669"/>
    <property type="project" value="UniProtKB-UniRule"/>
</dbReference>
<dbReference type="HAMAP" id="MF_00454">
    <property type="entry name" value="FluC"/>
    <property type="match status" value="1"/>
</dbReference>
<comment type="function">
    <text evidence="9 10">Fluoride-specific ion channel. Important for reducing fluoride concentration in the cell, thus reducing its toxicity.</text>
</comment>
<evidence type="ECO:0000256" key="3">
    <source>
        <dbReference type="ARBA" id="ARBA00022692"/>
    </source>
</evidence>
<dbReference type="GO" id="GO:0005886">
    <property type="term" value="C:plasma membrane"/>
    <property type="evidence" value="ECO:0007669"/>
    <property type="project" value="UniProtKB-SubCell"/>
</dbReference>
<proteinExistence type="inferred from homology"/>
<dbReference type="RefSeq" id="WP_167171705.1">
    <property type="nucleotide sequence ID" value="NZ_JAAOYM010000001.1"/>
</dbReference>
<sequence>MTAALVLLGGAAGAVLRYLVDRRVQRAHASAFPWGTLLANVTGSALLGVLAGWSLLGGEPDSVRALLGVGLCGSLTTFSTFGYETIRLLTERARLYAVANVVVTVLAGFGAAATGLVLAMAIWSR</sequence>
<comment type="activity regulation">
    <text evidence="10">Na(+) is not transported, but it plays an essential structural role and its presence is essential for fluoride channel function.</text>
</comment>
<name>A0A7X5UR32_9PSEU</name>
<keyword evidence="10" id="KW-0813">Transport</keyword>
<evidence type="ECO:0000256" key="8">
    <source>
        <dbReference type="ARBA" id="ARBA00035585"/>
    </source>
</evidence>
<dbReference type="AlphaFoldDB" id="A0A7X5UR32"/>
<dbReference type="PANTHER" id="PTHR28259:SF1">
    <property type="entry name" value="FLUORIDE EXPORT PROTEIN 1-RELATED"/>
    <property type="match status" value="1"/>
</dbReference>
<feature type="transmembrane region" description="Helical" evidence="10">
    <location>
        <begin position="63"/>
        <end position="83"/>
    </location>
</feature>
<dbReference type="Pfam" id="PF02537">
    <property type="entry name" value="CRCB"/>
    <property type="match status" value="1"/>
</dbReference>
<keyword evidence="2 10" id="KW-1003">Cell membrane</keyword>
<keyword evidence="10" id="KW-0479">Metal-binding</keyword>
<comment type="similarity">
    <text evidence="7 10">Belongs to the fluoride channel Fluc/FEX (TC 1.A.43) family.</text>
</comment>
<evidence type="ECO:0000256" key="6">
    <source>
        <dbReference type="ARBA" id="ARBA00023303"/>
    </source>
</evidence>
<accession>A0A7X5UR32</accession>
<gene>
    <name evidence="10" type="primary">fluC</name>
    <name evidence="10" type="synonym">crcB</name>
    <name evidence="11" type="ORF">FHU38_002995</name>
</gene>
<comment type="catalytic activity">
    <reaction evidence="8">
        <text>fluoride(in) = fluoride(out)</text>
        <dbReference type="Rhea" id="RHEA:76159"/>
        <dbReference type="ChEBI" id="CHEBI:17051"/>
    </reaction>
    <physiologicalReaction direction="left-to-right" evidence="8">
        <dbReference type="Rhea" id="RHEA:76160"/>
    </physiologicalReaction>
</comment>
<dbReference type="GO" id="GO:0062054">
    <property type="term" value="F:fluoride channel activity"/>
    <property type="evidence" value="ECO:0007669"/>
    <property type="project" value="UniProtKB-UniRule"/>
</dbReference>
<reference evidence="11 12" key="1">
    <citation type="submission" date="2020-03" db="EMBL/GenBank/DDBJ databases">
        <title>Sequencing the genomes of 1000 actinobacteria strains.</title>
        <authorList>
            <person name="Klenk H.-P."/>
        </authorList>
    </citation>
    <scope>NUCLEOTIDE SEQUENCE [LARGE SCALE GENOMIC DNA]</scope>
    <source>
        <strain evidence="11 12">DSM 45685</strain>
    </source>
</reference>
<dbReference type="InterPro" id="IPR003691">
    <property type="entry name" value="FluC"/>
</dbReference>
<evidence type="ECO:0000313" key="12">
    <source>
        <dbReference type="Proteomes" id="UP000545493"/>
    </source>
</evidence>
<evidence type="ECO:0000313" key="11">
    <source>
        <dbReference type="EMBL" id="NIJ12651.1"/>
    </source>
</evidence>
<evidence type="ECO:0000256" key="2">
    <source>
        <dbReference type="ARBA" id="ARBA00022475"/>
    </source>
</evidence>
<evidence type="ECO:0000256" key="10">
    <source>
        <dbReference type="HAMAP-Rule" id="MF_00454"/>
    </source>
</evidence>
<keyword evidence="5 10" id="KW-0472">Membrane</keyword>
<evidence type="ECO:0000256" key="7">
    <source>
        <dbReference type="ARBA" id="ARBA00035120"/>
    </source>
</evidence>
<feature type="binding site" evidence="10">
    <location>
        <position position="73"/>
    </location>
    <ligand>
        <name>Na(+)</name>
        <dbReference type="ChEBI" id="CHEBI:29101"/>
        <note>structural</note>
    </ligand>
</feature>
<protein>
    <recommendedName>
        <fullName evidence="10">Fluoride-specific ion channel FluC</fullName>
    </recommendedName>
</protein>
<feature type="transmembrane region" description="Helical" evidence="10">
    <location>
        <begin position="95"/>
        <end position="123"/>
    </location>
</feature>
<comment type="caution">
    <text evidence="11">The sequence shown here is derived from an EMBL/GenBank/DDBJ whole genome shotgun (WGS) entry which is preliminary data.</text>
</comment>